<keyword evidence="3" id="KW-1185">Reference proteome</keyword>
<dbReference type="Proteomes" id="UP001341840">
    <property type="component" value="Unassembled WGS sequence"/>
</dbReference>
<sequence>MVEEVGFVKYEKLLWHDLSDLDLGTGLHELKGDAEINVMRGAVVMHIGPKEFHIYVEHVVSIPVVVEEAFEGPVIPGNENVSSSDSYESTEDEAYKPPPSGYEEDDSDSEIDRLKEKKKKPLRRKSPKKVVSPRKKKGQNEGGPSIGRRPDLSPKTAFK</sequence>
<proteinExistence type="predicted"/>
<gene>
    <name evidence="2" type="ORF">PIB30_023744</name>
</gene>
<evidence type="ECO:0000313" key="2">
    <source>
        <dbReference type="EMBL" id="MED6181902.1"/>
    </source>
</evidence>
<dbReference type="EMBL" id="JASCZI010181326">
    <property type="protein sequence ID" value="MED6181902.1"/>
    <property type="molecule type" value="Genomic_DNA"/>
</dbReference>
<evidence type="ECO:0000313" key="3">
    <source>
        <dbReference type="Proteomes" id="UP001341840"/>
    </source>
</evidence>
<organism evidence="2 3">
    <name type="scientific">Stylosanthes scabra</name>
    <dbReference type="NCBI Taxonomy" id="79078"/>
    <lineage>
        <taxon>Eukaryota</taxon>
        <taxon>Viridiplantae</taxon>
        <taxon>Streptophyta</taxon>
        <taxon>Embryophyta</taxon>
        <taxon>Tracheophyta</taxon>
        <taxon>Spermatophyta</taxon>
        <taxon>Magnoliopsida</taxon>
        <taxon>eudicotyledons</taxon>
        <taxon>Gunneridae</taxon>
        <taxon>Pentapetalae</taxon>
        <taxon>rosids</taxon>
        <taxon>fabids</taxon>
        <taxon>Fabales</taxon>
        <taxon>Fabaceae</taxon>
        <taxon>Papilionoideae</taxon>
        <taxon>50 kb inversion clade</taxon>
        <taxon>dalbergioids sensu lato</taxon>
        <taxon>Dalbergieae</taxon>
        <taxon>Pterocarpus clade</taxon>
        <taxon>Stylosanthes</taxon>
    </lineage>
</organism>
<accession>A0ABU6W9Q9</accession>
<reference evidence="2 3" key="1">
    <citation type="journal article" date="2023" name="Plants (Basel)">
        <title>Bridging the Gap: Combining Genomics and Transcriptomics Approaches to Understand Stylosanthes scabra, an Orphan Legume from the Brazilian Caatinga.</title>
        <authorList>
            <person name="Ferreira-Neto J.R.C."/>
            <person name="da Silva M.D."/>
            <person name="Binneck E."/>
            <person name="de Melo N.F."/>
            <person name="da Silva R.H."/>
            <person name="de Melo A.L.T.M."/>
            <person name="Pandolfi V."/>
            <person name="Bustamante F.O."/>
            <person name="Brasileiro-Vidal A.C."/>
            <person name="Benko-Iseppon A.M."/>
        </authorList>
    </citation>
    <scope>NUCLEOTIDE SEQUENCE [LARGE SCALE GENOMIC DNA]</scope>
    <source>
        <tissue evidence="2">Leaves</tissue>
    </source>
</reference>
<feature type="compositionally biased region" description="Basic residues" evidence="1">
    <location>
        <begin position="116"/>
        <end position="137"/>
    </location>
</feature>
<feature type="region of interest" description="Disordered" evidence="1">
    <location>
        <begin position="73"/>
        <end position="159"/>
    </location>
</feature>
<protein>
    <submittedName>
        <fullName evidence="2">Uncharacterized protein</fullName>
    </submittedName>
</protein>
<evidence type="ECO:0000256" key="1">
    <source>
        <dbReference type="SAM" id="MobiDB-lite"/>
    </source>
</evidence>
<comment type="caution">
    <text evidence="2">The sequence shown here is derived from an EMBL/GenBank/DDBJ whole genome shotgun (WGS) entry which is preliminary data.</text>
</comment>
<name>A0ABU6W9Q9_9FABA</name>